<dbReference type="SMART" id="SM00364">
    <property type="entry name" value="LRR_BAC"/>
    <property type="match status" value="8"/>
</dbReference>
<dbReference type="Proteomes" id="UP000604046">
    <property type="component" value="Unassembled WGS sequence"/>
</dbReference>
<dbReference type="Gene3D" id="3.90.1410.10">
    <property type="entry name" value="set domain protein methyltransferase, domain 1"/>
    <property type="match status" value="1"/>
</dbReference>
<reference evidence="4" key="1">
    <citation type="submission" date="2021-02" db="EMBL/GenBank/DDBJ databases">
        <authorList>
            <person name="Dougan E. K."/>
            <person name="Rhodes N."/>
            <person name="Thang M."/>
            <person name="Chan C."/>
        </authorList>
    </citation>
    <scope>NUCLEOTIDE SEQUENCE</scope>
</reference>
<dbReference type="EMBL" id="CAJNDS010002658">
    <property type="protein sequence ID" value="CAE7558137.1"/>
    <property type="molecule type" value="Genomic_DNA"/>
</dbReference>
<dbReference type="SUPFAM" id="SSF47473">
    <property type="entry name" value="EF-hand"/>
    <property type="match status" value="1"/>
</dbReference>
<name>A0A812U5L8_9DINO</name>
<dbReference type="PROSITE" id="PS50011">
    <property type="entry name" value="PROTEIN_KINASE_DOM"/>
    <property type="match status" value="2"/>
</dbReference>
<dbReference type="SMART" id="SM00369">
    <property type="entry name" value="LRR_TYP"/>
    <property type="match status" value="9"/>
</dbReference>
<dbReference type="InterPro" id="IPR011009">
    <property type="entry name" value="Kinase-like_dom_sf"/>
</dbReference>
<dbReference type="InterPro" id="IPR036464">
    <property type="entry name" value="Rubisco_LSMT_subst-bd_sf"/>
</dbReference>
<evidence type="ECO:0000256" key="1">
    <source>
        <dbReference type="ARBA" id="ARBA00022614"/>
    </source>
</evidence>
<dbReference type="SUPFAM" id="SSF52058">
    <property type="entry name" value="L domain-like"/>
    <property type="match status" value="1"/>
</dbReference>
<keyword evidence="5" id="KW-1185">Reference proteome</keyword>
<dbReference type="GO" id="GO:0004672">
    <property type="term" value="F:protein kinase activity"/>
    <property type="evidence" value="ECO:0007669"/>
    <property type="project" value="InterPro"/>
</dbReference>
<dbReference type="PROSITE" id="PS51450">
    <property type="entry name" value="LRR"/>
    <property type="match status" value="2"/>
</dbReference>
<gene>
    <name evidence="4" type="primary">SHOC2</name>
    <name evidence="4" type="ORF">SNAT2548_LOCUS31417</name>
</gene>
<dbReference type="SUPFAM" id="SSF52075">
    <property type="entry name" value="Outer arm dynein light chain 1"/>
    <property type="match status" value="1"/>
</dbReference>
<evidence type="ECO:0000256" key="2">
    <source>
        <dbReference type="ARBA" id="ARBA00022737"/>
    </source>
</evidence>
<feature type="domain" description="Protein kinase" evidence="3">
    <location>
        <begin position="763"/>
        <end position="1021"/>
    </location>
</feature>
<dbReference type="InterPro" id="IPR003591">
    <property type="entry name" value="Leu-rich_rpt_typical-subtyp"/>
</dbReference>
<dbReference type="SUPFAM" id="SSF82199">
    <property type="entry name" value="SET domain"/>
    <property type="match status" value="1"/>
</dbReference>
<dbReference type="InterPro" id="IPR000719">
    <property type="entry name" value="Prot_kinase_dom"/>
</dbReference>
<dbReference type="Gene3D" id="3.80.10.10">
    <property type="entry name" value="Ribonuclease Inhibitor"/>
    <property type="match status" value="1"/>
</dbReference>
<comment type="caution">
    <text evidence="4">The sequence shown here is derived from an EMBL/GenBank/DDBJ whole genome shotgun (WGS) entry which is preliminary data.</text>
</comment>
<sequence>MAATSPSFRLVSGKALPVSERVARVGEARLQLARVLQVAPGRLQLLGPNLLDDATPIAELQVDVQVWILPDLAENRLAKLAGVEKFDDLQEISELQISSKSLKTLPERFGIVCQSLQRLRIFGAGLRSLPESFCKMTALKQLAILHCNLPTLPQSFVELPSLEELTIVGSRLESLPEEIGKMTSLRLLHLPENSLKFVPEGLAMLRQLRQLELDRNQVLQLHASVLDCPELTVLGLSKNMLRNFPAAQTSNLQVLHLEGNRLSSLSLAGMPYLQEAYLDANPLRPSLSDCCSDLGSLRHLQAVGCLLETLPSSFPRLRSLEILDISRNKLRTLPDDWGQLRSLKRLVASGNRLQHLPESFGDLSSLQACHLNANELTQLPESFGRLRALEELCLAENCLTSLPSSFTQLAALRSAVLTRNRLVSVQAALRQLPSLQNLELQGNPLEGDAPEKKKEALLCANEIWYRLLHFGQYGGYLSGALLFHSLVPNIRSLCQTAAKKALEAEGVHVMDGFSQTVTRFLFQPAKGYGEDGEVIVVETMLTDGSRESKSNFKKNKGIFGFTHAQDLDEGVEPKEACSFLRDDGTAAVVRMWCVNVPGLEKAFDMVEVKAVGDLQAFSEQVAYNDFHQALSNLLGPERVQQGSIWKCTQRKAVVNEFLAVEGHPVELAAVLRRLPLITRHYFRLSVSEEGGKVAFHANLGFGQKSLDVFPGSNRCVLYLRQGSQIHAMTQGLPEFVLDRRMSSPSDEPAPVIETSSCSGFGQLVLKKQLGGSVYEMVPVGVRGVRGVRGQACAVKLTSLRINESGVEREKQILQRLGHGFLQVQDCFAVLPKWYGADMERVFGKKGVVMELIDKSLQDLLGEGAPLDVSWLLECRPLIFQMAKAVQYMHSQGVLHGNLKPGNVLLRTATSGFDIVISDFSCAVEAMEEGRLLSRPRGAAAYQAPQMRAQPPEPYSLKADVYSLGRTFQALLQRMEVEAKEARPDAGFSLWPLEVREMLLEMHAPSEANRPDMEMLLTQTFFGDFLWGSCRFNAMKDQSVLKVSCRVLRAPILTFQGPGCGARHLAPFVERDDDVFGVKGLDKLRCWLHFGSGAGIPASHGWHFHLLSAQFAQERTEADGEKTAGSFTGSFCTIGSVIMRRAATAESMATLMARACPGLAAVAEVRESRAGDGLGLFATTSFSEGDTICELRLNNTAIMQPDKALSDKLEGGDFAALAFQVLKASRSEEPSAWKDWYETGVSAPETHPLKLLLTDPQLAKYLWSCTTCGGQMSGMAFQVRDDMKQLQGSATIEEWTDTLALTMSRSICEDRDGRPLLVAGVDLLQAAEESVVELKPYYAKEGAVMGLGGSGPERFMGINLVAIEDIEAGMELTAAYLPTPHAGGYLEQYGFVPQWLQGELSESAARMSFVPVDEDEDDFAGVKESCLEDVGLSTAPMSFVFSLNDGILSPRESDEWEEKSELEKMVHVLRFYCCGGTDSFLLDAVYVERFWYNCNFRLSRNNEIAVCQTAIAECDRWLKRFEEAEVSRGIKKPRNAAAFAIFGACVARAVWHQVQERRRTVDLIAAFDVGHDQHLSSKELASLLQANGVDVGQDQVVKLFGRVDNEGDGFDDVELSHILRIVSGLPEVSQRIHEAASSGYSWLLDFFLCAVAGIGLYYMVGQSNAMEKRWLQSSFRGAIQFHRMESKCQKLDSKLSVLSDERRKLEDSLTELGTASERNEERARLSSRLELVVEQQKTTTDQLQSEVHSWQEAAKEAMKQASNVKSKMASMMNCIKGLDAFSGSGRMRFDKDGAQQGFCHVSNVGFSLDTITFGTIENGKLLLFETSKNQKIGEGRDSAYRCKELETGEQFALKMYTMGNPRQRRAILHDLYAHRLQVGKHPRIVSYERVIESETTIFVLMELLAGKDLFDILCARRLTEDEARPLFRELVEGLQHLHSHDIIHCDVKPENAMVLGSIDDESAHLKLIDFGCSCFREFVHEESETRACIVQDRYMPPELGAARNVVPSFGTDMWRLGCTLYLMLMQCPPFHDDSQTPAGIQARQQGRFYKSETFAGLSSEAKDLITSLLAGDATKRPDTTAVLEHAWLTKTTKTD</sequence>
<dbReference type="InterPro" id="IPR046341">
    <property type="entry name" value="SET_dom_sf"/>
</dbReference>
<dbReference type="PANTHER" id="PTHR48051:SF1">
    <property type="entry name" value="RAS SUPPRESSOR PROTEIN 1"/>
    <property type="match status" value="1"/>
</dbReference>
<accession>A0A812U5L8</accession>
<protein>
    <submittedName>
        <fullName evidence="4">SHOC2 protein</fullName>
    </submittedName>
</protein>
<dbReference type="GO" id="GO:0005737">
    <property type="term" value="C:cytoplasm"/>
    <property type="evidence" value="ECO:0007669"/>
    <property type="project" value="TreeGrafter"/>
</dbReference>
<proteinExistence type="predicted"/>
<evidence type="ECO:0000259" key="3">
    <source>
        <dbReference type="PROSITE" id="PS50011"/>
    </source>
</evidence>
<dbReference type="CDD" id="cd00180">
    <property type="entry name" value="PKc"/>
    <property type="match status" value="1"/>
</dbReference>
<dbReference type="Gene3D" id="1.10.510.10">
    <property type="entry name" value="Transferase(Phosphotransferase) domain 1"/>
    <property type="match status" value="2"/>
</dbReference>
<dbReference type="SUPFAM" id="SSF56112">
    <property type="entry name" value="Protein kinase-like (PK-like)"/>
    <property type="match status" value="2"/>
</dbReference>
<dbReference type="Pfam" id="PF00069">
    <property type="entry name" value="Pkinase"/>
    <property type="match status" value="2"/>
</dbReference>
<dbReference type="Pfam" id="PF13855">
    <property type="entry name" value="LRR_8"/>
    <property type="match status" value="2"/>
</dbReference>
<dbReference type="InterPro" id="IPR015353">
    <property type="entry name" value="Rubisco_LSMT_subst-bd"/>
</dbReference>
<dbReference type="InterPro" id="IPR001611">
    <property type="entry name" value="Leu-rich_rpt"/>
</dbReference>
<evidence type="ECO:0000313" key="5">
    <source>
        <dbReference type="Proteomes" id="UP000604046"/>
    </source>
</evidence>
<feature type="domain" description="Protein kinase" evidence="3">
    <location>
        <begin position="1825"/>
        <end position="2087"/>
    </location>
</feature>
<organism evidence="4 5">
    <name type="scientific">Symbiodinium natans</name>
    <dbReference type="NCBI Taxonomy" id="878477"/>
    <lineage>
        <taxon>Eukaryota</taxon>
        <taxon>Sar</taxon>
        <taxon>Alveolata</taxon>
        <taxon>Dinophyceae</taxon>
        <taxon>Suessiales</taxon>
        <taxon>Symbiodiniaceae</taxon>
        <taxon>Symbiodinium</taxon>
    </lineage>
</organism>
<dbReference type="InterPro" id="IPR032675">
    <property type="entry name" value="LRR_dom_sf"/>
</dbReference>
<dbReference type="PANTHER" id="PTHR48051">
    <property type="match status" value="1"/>
</dbReference>
<dbReference type="Pfam" id="PF09273">
    <property type="entry name" value="Rubis-subs-bind"/>
    <property type="match status" value="1"/>
</dbReference>
<dbReference type="InterPro" id="IPR050216">
    <property type="entry name" value="LRR_domain-containing"/>
</dbReference>
<dbReference type="SMART" id="SM00220">
    <property type="entry name" value="S_TKc"/>
    <property type="match status" value="2"/>
</dbReference>
<keyword evidence="1" id="KW-0433">Leucine-rich repeat</keyword>
<keyword evidence="2" id="KW-0677">Repeat</keyword>
<dbReference type="InterPro" id="IPR011992">
    <property type="entry name" value="EF-hand-dom_pair"/>
</dbReference>
<dbReference type="Gene3D" id="3.90.1420.10">
    <property type="entry name" value="Rubisco LSMT, substrate-binding domain"/>
    <property type="match status" value="1"/>
</dbReference>
<evidence type="ECO:0000313" key="4">
    <source>
        <dbReference type="EMBL" id="CAE7558137.1"/>
    </source>
</evidence>
<dbReference type="GO" id="GO:0005524">
    <property type="term" value="F:ATP binding"/>
    <property type="evidence" value="ECO:0007669"/>
    <property type="project" value="InterPro"/>
</dbReference>
<dbReference type="OrthoDB" id="1668230at2759"/>